<name>A0ABV7UB40_9RHOB</name>
<evidence type="ECO:0000259" key="1">
    <source>
        <dbReference type="Pfam" id="PF11799"/>
    </source>
</evidence>
<reference evidence="4" key="1">
    <citation type="journal article" date="2019" name="Int. J. Syst. Evol. Microbiol.">
        <title>The Global Catalogue of Microorganisms (GCM) 10K type strain sequencing project: providing services to taxonomists for standard genome sequencing and annotation.</title>
        <authorList>
            <consortium name="The Broad Institute Genomics Platform"/>
            <consortium name="The Broad Institute Genome Sequencing Center for Infectious Disease"/>
            <person name="Wu L."/>
            <person name="Ma J."/>
        </authorList>
    </citation>
    <scope>NUCLEOTIDE SEQUENCE [LARGE SCALE GENOMIC DNA]</scope>
    <source>
        <strain evidence="4">KCTC 42473</strain>
    </source>
</reference>
<proteinExistence type="predicted"/>
<dbReference type="InterPro" id="IPR017961">
    <property type="entry name" value="DNA_pol_Y-fam_little_finger"/>
</dbReference>
<dbReference type="Pfam" id="PF11799">
    <property type="entry name" value="IMS_C"/>
    <property type="match status" value="1"/>
</dbReference>
<sequence>MTTFDVLAQAVTAHATRAAEKLRSHGLVAGTLTVFFHTNPHKPDRPQHSASRSVRLRPMSNHTFDLVDAAVSAARRGWRGDPSGNGCGYTKAGVILDDLLPEADRPAMLFEPARPRDARLTDALDAINDRFGKKTMVLAREGFAGEWRLRADHRSPRYTTRISELPTVRV</sequence>
<accession>A0ABV7UB40</accession>
<dbReference type="RefSeq" id="WP_377764575.1">
    <property type="nucleotide sequence ID" value="NZ_JBHRXY010000076.1"/>
</dbReference>
<dbReference type="Pfam" id="PF13438">
    <property type="entry name" value="DUF4113"/>
    <property type="match status" value="1"/>
</dbReference>
<keyword evidence="4" id="KW-1185">Reference proteome</keyword>
<organism evidence="3 4">
    <name type="scientific">Paracoccus angustae</name>
    <dbReference type="NCBI Taxonomy" id="1671480"/>
    <lineage>
        <taxon>Bacteria</taxon>
        <taxon>Pseudomonadati</taxon>
        <taxon>Pseudomonadota</taxon>
        <taxon>Alphaproteobacteria</taxon>
        <taxon>Rhodobacterales</taxon>
        <taxon>Paracoccaceae</taxon>
        <taxon>Paracoccus</taxon>
    </lineage>
</organism>
<comment type="caution">
    <text evidence="3">The sequence shown here is derived from an EMBL/GenBank/DDBJ whole genome shotgun (WGS) entry which is preliminary data.</text>
</comment>
<dbReference type="InterPro" id="IPR025188">
    <property type="entry name" value="DUF4113"/>
</dbReference>
<gene>
    <name evidence="3" type="ORF">ACFOM8_22260</name>
</gene>
<dbReference type="Proteomes" id="UP001595539">
    <property type="component" value="Unassembled WGS sequence"/>
</dbReference>
<evidence type="ECO:0000259" key="2">
    <source>
        <dbReference type="Pfam" id="PF13438"/>
    </source>
</evidence>
<evidence type="ECO:0000313" key="4">
    <source>
        <dbReference type="Proteomes" id="UP001595539"/>
    </source>
</evidence>
<protein>
    <submittedName>
        <fullName evidence="3">DUF4113 domain-containing protein</fullName>
    </submittedName>
</protein>
<feature type="domain" description="DUF4113" evidence="2">
    <location>
        <begin position="119"/>
        <end position="168"/>
    </location>
</feature>
<evidence type="ECO:0000313" key="3">
    <source>
        <dbReference type="EMBL" id="MFC3632129.1"/>
    </source>
</evidence>
<dbReference type="EMBL" id="JBHRXY010000076">
    <property type="protein sequence ID" value="MFC3632129.1"/>
    <property type="molecule type" value="Genomic_DNA"/>
</dbReference>
<feature type="domain" description="DNA polymerase Y-family little finger" evidence="1">
    <location>
        <begin position="2"/>
        <end position="104"/>
    </location>
</feature>